<evidence type="ECO:0000313" key="2">
    <source>
        <dbReference type="Proteomes" id="UP000308886"/>
    </source>
</evidence>
<reference evidence="1" key="1">
    <citation type="submission" date="2019-04" db="EMBL/GenBank/DDBJ databases">
        <title>Microbes associate with the intestines of laboratory mice.</title>
        <authorList>
            <person name="Navarre W."/>
            <person name="Wong E."/>
            <person name="Huang K."/>
            <person name="Tropini C."/>
            <person name="Ng K."/>
            <person name="Yu B."/>
        </authorList>
    </citation>
    <scope>NUCLEOTIDE SEQUENCE</scope>
    <source>
        <strain evidence="1">NM73_A23</strain>
    </source>
</reference>
<name>A0AC61QPP3_9BACT</name>
<evidence type="ECO:0000313" key="1">
    <source>
        <dbReference type="EMBL" id="TGX81835.1"/>
    </source>
</evidence>
<dbReference type="Proteomes" id="UP000308886">
    <property type="component" value="Unassembled WGS sequence"/>
</dbReference>
<keyword evidence="2" id="KW-1185">Reference proteome</keyword>
<sequence length="316" mass="34617">MKRTLSTCLFLILTANLWSQDESRTEYNFLRLPVSAHAAALGGDNITIPDDDLMMMFQNPSLIIGATPKTVGLQYMNYMSGCHNASAAFNMVFKEKWNVGIGVQYMGYGSMQHRDEYNNDLGTFSATDIALSGVLGYELMENLAGGIAAKMVYGNISSYTSLAVAVDLGLNYYLPDVEWSFSLVVKNLGGQIKAYDNNYEKMPLDIQLGVSKQLGTSPLRLSATLVDLNHLNYKIINHLSIGAEALLSEQFYVAGGYSFRRADEMKTIDSEGNSSAHSAGLSIGAGINLERFRLNLSYAKYHVSSSSIIANIAFIL</sequence>
<protein>
    <submittedName>
        <fullName evidence="1">Type IX secretion system protein PorQ</fullName>
    </submittedName>
</protein>
<dbReference type="EMBL" id="SRZC01000013">
    <property type="protein sequence ID" value="TGX81835.1"/>
    <property type="molecule type" value="Genomic_DNA"/>
</dbReference>
<gene>
    <name evidence="1" type="primary">porQ</name>
    <name evidence="1" type="ORF">E5358_08825</name>
</gene>
<comment type="caution">
    <text evidence="1">The sequence shown here is derived from an EMBL/GenBank/DDBJ whole genome shotgun (WGS) entry which is preliminary data.</text>
</comment>
<organism evidence="1 2">
    <name type="scientific">Palleniella muris</name>
    <dbReference type="NCBI Taxonomy" id="3038145"/>
    <lineage>
        <taxon>Bacteria</taxon>
        <taxon>Pseudomonadati</taxon>
        <taxon>Bacteroidota</taxon>
        <taxon>Bacteroidia</taxon>
        <taxon>Bacteroidales</taxon>
        <taxon>Prevotellaceae</taxon>
        <taxon>Palleniella</taxon>
    </lineage>
</organism>
<accession>A0AC61QPP3</accession>
<proteinExistence type="predicted"/>